<keyword evidence="3" id="KW-1185">Reference proteome</keyword>
<feature type="compositionally biased region" description="Acidic residues" evidence="1">
    <location>
        <begin position="102"/>
        <end position="113"/>
    </location>
</feature>
<dbReference type="Proteomes" id="UP000823941">
    <property type="component" value="Chromosome 11"/>
</dbReference>
<name>A0ABQ7QNL0_PLUXY</name>
<proteinExistence type="predicted"/>
<evidence type="ECO:0000313" key="3">
    <source>
        <dbReference type="Proteomes" id="UP000823941"/>
    </source>
</evidence>
<protein>
    <submittedName>
        <fullName evidence="2">Uncharacterized protein</fullName>
    </submittedName>
</protein>
<feature type="region of interest" description="Disordered" evidence="1">
    <location>
        <begin position="1"/>
        <end position="113"/>
    </location>
</feature>
<accession>A0ABQ7QNL0</accession>
<dbReference type="EMBL" id="JAHIBW010000011">
    <property type="protein sequence ID" value="KAG7306633.1"/>
    <property type="molecule type" value="Genomic_DNA"/>
</dbReference>
<feature type="compositionally biased region" description="Basic and acidic residues" evidence="1">
    <location>
        <begin position="42"/>
        <end position="51"/>
    </location>
</feature>
<comment type="caution">
    <text evidence="2">The sequence shown here is derived from an EMBL/GenBank/DDBJ whole genome shotgun (WGS) entry which is preliminary data.</text>
</comment>
<sequence length="113" mass="13384">MVTLILKSEDEFAYQQEAEENKDIQQKEKDDNKEQTSTNDQTEDKSTENGRRTNNRNRNRKRPLFTQKIAKEKNEEIQKEIEAEKKKRPKNLLFTTGYSSEESLDLSDDEVKK</sequence>
<evidence type="ECO:0000313" key="2">
    <source>
        <dbReference type="EMBL" id="KAG7306633.1"/>
    </source>
</evidence>
<gene>
    <name evidence="2" type="ORF">JYU34_008012</name>
</gene>
<feature type="compositionally biased region" description="Basic residues" evidence="1">
    <location>
        <begin position="53"/>
        <end position="63"/>
    </location>
</feature>
<evidence type="ECO:0000256" key="1">
    <source>
        <dbReference type="SAM" id="MobiDB-lite"/>
    </source>
</evidence>
<feature type="compositionally biased region" description="Basic and acidic residues" evidence="1">
    <location>
        <begin position="19"/>
        <end position="34"/>
    </location>
</feature>
<organism evidence="2 3">
    <name type="scientific">Plutella xylostella</name>
    <name type="common">Diamondback moth</name>
    <name type="synonym">Plutella maculipennis</name>
    <dbReference type="NCBI Taxonomy" id="51655"/>
    <lineage>
        <taxon>Eukaryota</taxon>
        <taxon>Metazoa</taxon>
        <taxon>Ecdysozoa</taxon>
        <taxon>Arthropoda</taxon>
        <taxon>Hexapoda</taxon>
        <taxon>Insecta</taxon>
        <taxon>Pterygota</taxon>
        <taxon>Neoptera</taxon>
        <taxon>Endopterygota</taxon>
        <taxon>Lepidoptera</taxon>
        <taxon>Glossata</taxon>
        <taxon>Ditrysia</taxon>
        <taxon>Yponomeutoidea</taxon>
        <taxon>Plutellidae</taxon>
        <taxon>Plutella</taxon>
    </lineage>
</organism>
<feature type="compositionally biased region" description="Basic and acidic residues" evidence="1">
    <location>
        <begin position="69"/>
        <end position="85"/>
    </location>
</feature>
<reference evidence="2 3" key="1">
    <citation type="submission" date="2021-06" db="EMBL/GenBank/DDBJ databases">
        <title>A haploid diamondback moth (Plutella xylostella L.) genome assembly resolves 31 chromosomes and identifies a diamide resistance mutation.</title>
        <authorList>
            <person name="Ward C.M."/>
            <person name="Perry K.D."/>
            <person name="Baker G."/>
            <person name="Powis K."/>
            <person name="Heckel D.G."/>
            <person name="Baxter S.W."/>
        </authorList>
    </citation>
    <scope>NUCLEOTIDE SEQUENCE [LARGE SCALE GENOMIC DNA]</scope>
    <source>
        <strain evidence="2 3">LV</strain>
        <tissue evidence="2">Single pupa</tissue>
    </source>
</reference>